<evidence type="ECO:0000256" key="1">
    <source>
        <dbReference type="ARBA" id="ARBA00004141"/>
    </source>
</evidence>
<dbReference type="PANTHER" id="PTHR23520:SF5">
    <property type="entry name" value="TRANSPORTER, PUTATIVE (AFU_ORTHOLOGUE AFUA_3G04000)-RELATED"/>
    <property type="match status" value="1"/>
</dbReference>
<sequence length="451" mass="49023">MVNKVNLLSWLYQEFGLESVYRAGPNAWLIILSRSSRMFAYGAASIIIALLFSALEFSDFRIGLFMTLTLVGDVILTLLLTLVADKVGRRRTLLLGSFLMVLSGVIFMVSDSYWILVIAAVVGVVSATGSDFGPFRAIEESIVSQLTTTETRSNVLTWYVTSASLGSAIGTEASGRVVDALKAREGWTIVDAYHGIFGVYVVMGLLNMACVGLMTERTEADHGEKQSDVVLEEVEPLTLEGRLSVDDSTNAVPPKQSTFAQISKKTRSVMFKLWPLLIVDSLADGMVGYSLTTYYMERRFHIATSTLGDITSISYFLSAGSTIFSGPLANRLGLINTMVFTHLPSSAAVLLFPLAPNLALTIVLFFIRTGLNNMDQAPRAAFIAAAVQPSERTAVMGITSMLRTLAATTGPSVTGWLAESDQFWIAFVLAGSLRIAYDCGLWALFVNMKIQ</sequence>
<keyword evidence="5" id="KW-1185">Reference proteome</keyword>
<comment type="subcellular location">
    <subcellularLocation>
        <location evidence="1">Membrane</location>
        <topology evidence="1">Multi-pass membrane protein</topology>
    </subcellularLocation>
</comment>
<evidence type="ECO:0000256" key="2">
    <source>
        <dbReference type="SAM" id="Phobius"/>
    </source>
</evidence>
<dbReference type="AlphaFoldDB" id="A0A1Y2AM85"/>
<feature type="transmembrane region" description="Helical" evidence="2">
    <location>
        <begin position="315"/>
        <end position="335"/>
    </location>
</feature>
<keyword evidence="2" id="KW-0812">Transmembrane</keyword>
<proteinExistence type="predicted"/>
<dbReference type="GO" id="GO:0000329">
    <property type="term" value="C:fungal-type vacuole membrane"/>
    <property type="evidence" value="ECO:0007669"/>
    <property type="project" value="TreeGrafter"/>
</dbReference>
<dbReference type="EMBL" id="MCFC01000076">
    <property type="protein sequence ID" value="ORY23688.1"/>
    <property type="molecule type" value="Genomic_DNA"/>
</dbReference>
<dbReference type="Proteomes" id="UP000193986">
    <property type="component" value="Unassembled WGS sequence"/>
</dbReference>
<gene>
    <name evidence="4" type="ORF">BCR39DRAFT_344763</name>
</gene>
<feature type="domain" description="Major facilitator superfamily (MFS) profile" evidence="3">
    <location>
        <begin position="1"/>
        <end position="451"/>
    </location>
</feature>
<dbReference type="InterPro" id="IPR011701">
    <property type="entry name" value="MFS"/>
</dbReference>
<dbReference type="Gene3D" id="1.20.1250.20">
    <property type="entry name" value="MFS general substrate transporter like domains"/>
    <property type="match status" value="2"/>
</dbReference>
<dbReference type="InterPro" id="IPR036259">
    <property type="entry name" value="MFS_trans_sf"/>
</dbReference>
<dbReference type="InParanoid" id="A0A1Y2AM85"/>
<accession>A0A1Y2AM85</accession>
<dbReference type="SUPFAM" id="SSF103473">
    <property type="entry name" value="MFS general substrate transporter"/>
    <property type="match status" value="1"/>
</dbReference>
<feature type="transmembrane region" description="Helical" evidence="2">
    <location>
        <begin position="273"/>
        <end position="295"/>
    </location>
</feature>
<evidence type="ECO:0000313" key="4">
    <source>
        <dbReference type="EMBL" id="ORY23688.1"/>
    </source>
</evidence>
<dbReference type="OrthoDB" id="10027823at2759"/>
<protein>
    <submittedName>
        <fullName evidence="4">Major facilitator superfamily domain-containing protein</fullName>
    </submittedName>
</protein>
<name>A0A1Y2AM85_9TREE</name>
<feature type="transmembrane region" description="Helical" evidence="2">
    <location>
        <begin position="423"/>
        <end position="445"/>
    </location>
</feature>
<feature type="transmembrane region" description="Helical" evidence="2">
    <location>
        <begin position="347"/>
        <end position="367"/>
    </location>
</feature>
<feature type="transmembrane region" description="Helical" evidence="2">
    <location>
        <begin position="38"/>
        <end position="55"/>
    </location>
</feature>
<comment type="caution">
    <text evidence="4">The sequence shown here is derived from an EMBL/GenBank/DDBJ whole genome shotgun (WGS) entry which is preliminary data.</text>
</comment>
<reference evidence="4 5" key="1">
    <citation type="submission" date="2016-07" db="EMBL/GenBank/DDBJ databases">
        <title>Pervasive Adenine N6-methylation of Active Genes in Fungi.</title>
        <authorList>
            <consortium name="DOE Joint Genome Institute"/>
            <person name="Mondo S.J."/>
            <person name="Dannebaum R.O."/>
            <person name="Kuo R.C."/>
            <person name="Labutti K."/>
            <person name="Haridas S."/>
            <person name="Kuo A."/>
            <person name="Salamov A."/>
            <person name="Ahrendt S.R."/>
            <person name="Lipzen A."/>
            <person name="Sullivan W."/>
            <person name="Andreopoulos W.B."/>
            <person name="Clum A."/>
            <person name="Lindquist E."/>
            <person name="Daum C."/>
            <person name="Ramamoorthy G.K."/>
            <person name="Gryganskyi A."/>
            <person name="Culley D."/>
            <person name="Magnuson J.K."/>
            <person name="James T.Y."/>
            <person name="O'Malley M.A."/>
            <person name="Stajich J.E."/>
            <person name="Spatafora J.W."/>
            <person name="Visel A."/>
            <person name="Grigoriev I.V."/>
        </authorList>
    </citation>
    <scope>NUCLEOTIDE SEQUENCE [LARGE SCALE GENOMIC DNA]</scope>
    <source>
        <strain evidence="4 5">68-887.2</strain>
    </source>
</reference>
<keyword evidence="2" id="KW-1133">Transmembrane helix</keyword>
<evidence type="ECO:0000259" key="3">
    <source>
        <dbReference type="PROSITE" id="PS50850"/>
    </source>
</evidence>
<dbReference type="PROSITE" id="PS50850">
    <property type="entry name" value="MFS"/>
    <property type="match status" value="1"/>
</dbReference>
<feature type="transmembrane region" description="Helical" evidence="2">
    <location>
        <begin position="192"/>
        <end position="215"/>
    </location>
</feature>
<feature type="transmembrane region" description="Helical" evidence="2">
    <location>
        <begin position="95"/>
        <end position="125"/>
    </location>
</feature>
<evidence type="ECO:0000313" key="5">
    <source>
        <dbReference type="Proteomes" id="UP000193986"/>
    </source>
</evidence>
<dbReference type="STRING" id="71784.A0A1Y2AM85"/>
<dbReference type="GO" id="GO:0022857">
    <property type="term" value="F:transmembrane transporter activity"/>
    <property type="evidence" value="ECO:0007669"/>
    <property type="project" value="InterPro"/>
</dbReference>
<feature type="transmembrane region" description="Helical" evidence="2">
    <location>
        <begin position="61"/>
        <end position="83"/>
    </location>
</feature>
<dbReference type="Pfam" id="PF07690">
    <property type="entry name" value="MFS_1"/>
    <property type="match status" value="2"/>
</dbReference>
<dbReference type="PANTHER" id="PTHR23520">
    <property type="entry name" value="TRANSPORTER, PUTATIVE (AFU_ORTHOLOGUE AFUA_3G04000)-RELATED"/>
    <property type="match status" value="1"/>
</dbReference>
<dbReference type="InterPro" id="IPR020846">
    <property type="entry name" value="MFS_dom"/>
</dbReference>
<keyword evidence="2" id="KW-0472">Membrane</keyword>
<organism evidence="4 5">
    <name type="scientific">Naematelia encephala</name>
    <dbReference type="NCBI Taxonomy" id="71784"/>
    <lineage>
        <taxon>Eukaryota</taxon>
        <taxon>Fungi</taxon>
        <taxon>Dikarya</taxon>
        <taxon>Basidiomycota</taxon>
        <taxon>Agaricomycotina</taxon>
        <taxon>Tremellomycetes</taxon>
        <taxon>Tremellales</taxon>
        <taxon>Naemateliaceae</taxon>
        <taxon>Naematelia</taxon>
    </lineage>
</organism>